<accession>A0AA38IWA0</accession>
<proteinExistence type="predicted"/>
<dbReference type="InterPro" id="IPR048324">
    <property type="entry name" value="ZSWIM1-3_RNaseH-like"/>
</dbReference>
<dbReference type="Proteomes" id="UP001168821">
    <property type="component" value="Unassembled WGS sequence"/>
</dbReference>
<evidence type="ECO:0000259" key="1">
    <source>
        <dbReference type="Pfam" id="PF21056"/>
    </source>
</evidence>
<organism evidence="3 4">
    <name type="scientific">Zophobas morio</name>
    <dbReference type="NCBI Taxonomy" id="2755281"/>
    <lineage>
        <taxon>Eukaryota</taxon>
        <taxon>Metazoa</taxon>
        <taxon>Ecdysozoa</taxon>
        <taxon>Arthropoda</taxon>
        <taxon>Hexapoda</taxon>
        <taxon>Insecta</taxon>
        <taxon>Pterygota</taxon>
        <taxon>Neoptera</taxon>
        <taxon>Endopterygota</taxon>
        <taxon>Coleoptera</taxon>
        <taxon>Polyphaga</taxon>
        <taxon>Cucujiformia</taxon>
        <taxon>Tenebrionidae</taxon>
        <taxon>Zophobas</taxon>
    </lineage>
</organism>
<sequence length="378" mass="44641">MNVREKFSSYENLSPTFSEALAAYKQSVNNEFWIRDARSIEIQRKRFPETVKSVNESLKYYYMRLTCIKGGRKFKSKNENSERQCSTSKQDCKATIFVQVSKCKQYLYVQELSNIHNHTSSKSYFTVLSQQRLKLPDSVKETAKEYLKSGANKKIVLEKIRTDLGCKLTLKDLTNLSRKKASQRKKFQECVNMLKETYKCSDVEVLVDDPDIFKGLYFQDHRLKKYFAAFPEMLFVDATYCLVDLRTATYLIMVEDGNGSSEVAAVCLLIDENEEGISFFAETFKNRNPAWEKVEVIMFDKDKTKRKVFKKHFPRSHLMICLFHVFQIFSREVSVKKWVSQVKKYKSANTIYKKLHTLLRWQNMKKFTKKWLQIYQRL</sequence>
<evidence type="ECO:0000313" key="3">
    <source>
        <dbReference type="EMBL" id="KAJ3661541.1"/>
    </source>
</evidence>
<reference evidence="3" key="1">
    <citation type="journal article" date="2023" name="G3 (Bethesda)">
        <title>Whole genome assemblies of Zophobas morio and Tenebrio molitor.</title>
        <authorList>
            <person name="Kaur S."/>
            <person name="Stinson S.A."/>
            <person name="diCenzo G.C."/>
        </authorList>
    </citation>
    <scope>NUCLEOTIDE SEQUENCE</scope>
    <source>
        <strain evidence="3">QUZm001</strain>
    </source>
</reference>
<dbReference type="PANTHER" id="PTHR31569">
    <property type="entry name" value="SWIM-TYPE DOMAIN-CONTAINING PROTEIN"/>
    <property type="match status" value="1"/>
</dbReference>
<gene>
    <name evidence="3" type="ORF">Zmor_005933</name>
</gene>
<name>A0AA38IWA0_9CUCU</name>
<feature type="domain" description="ZSWIM3 N-terminal" evidence="2">
    <location>
        <begin position="1"/>
        <end position="118"/>
    </location>
</feature>
<dbReference type="AlphaFoldDB" id="A0AA38IWA0"/>
<evidence type="ECO:0000259" key="2">
    <source>
        <dbReference type="Pfam" id="PF21599"/>
    </source>
</evidence>
<evidence type="ECO:0000313" key="4">
    <source>
        <dbReference type="Proteomes" id="UP001168821"/>
    </source>
</evidence>
<feature type="domain" description="ZSWIM1/3 RNaseH-like" evidence="1">
    <location>
        <begin position="201"/>
        <end position="317"/>
    </location>
</feature>
<evidence type="ECO:0008006" key="5">
    <source>
        <dbReference type="Google" id="ProtNLM"/>
    </source>
</evidence>
<keyword evidence="4" id="KW-1185">Reference proteome</keyword>
<dbReference type="Pfam" id="PF21056">
    <property type="entry name" value="ZSWIM1-3_RNaseH-like"/>
    <property type="match status" value="1"/>
</dbReference>
<dbReference type="InterPro" id="IPR052579">
    <property type="entry name" value="Zinc_finger_SWIM"/>
</dbReference>
<dbReference type="PANTHER" id="PTHR31569:SF4">
    <property type="entry name" value="SWIM-TYPE DOMAIN-CONTAINING PROTEIN"/>
    <property type="match status" value="1"/>
</dbReference>
<dbReference type="InterPro" id="IPR048325">
    <property type="entry name" value="ZSWIM3_N"/>
</dbReference>
<dbReference type="Pfam" id="PF21599">
    <property type="entry name" value="ZSWIM3_N"/>
    <property type="match status" value="1"/>
</dbReference>
<comment type="caution">
    <text evidence="3">The sequence shown here is derived from an EMBL/GenBank/DDBJ whole genome shotgun (WGS) entry which is preliminary data.</text>
</comment>
<protein>
    <recommendedName>
        <fullName evidence="5">Protein FAR1-RELATED SEQUENCE</fullName>
    </recommendedName>
</protein>
<dbReference type="EMBL" id="JALNTZ010000002">
    <property type="protein sequence ID" value="KAJ3661541.1"/>
    <property type="molecule type" value="Genomic_DNA"/>
</dbReference>